<sequence length="135" mass="15276">MPPFTWRLMMKYLLISWLLFGCLPPAIARDPFAQLRASCLSSVASLEQWQLQGMVGKGNRYLGWLRSTQGERVAIASDRPLPFEDWQIDAFAPFHLTLSAPQSCVPQRVTLQIKGKYHDKDRSRAAAAERRGTGQ</sequence>
<name>A0A2K1QA66_9GAMM</name>
<accession>A0A2K1QA66</accession>
<proteinExistence type="predicted"/>
<evidence type="ECO:0000313" key="1">
    <source>
        <dbReference type="EMBL" id="PNS11887.1"/>
    </source>
</evidence>
<dbReference type="InterPro" id="IPR019684">
    <property type="entry name" value="HofP"/>
</dbReference>
<dbReference type="EMBL" id="NWUO01000006">
    <property type="protein sequence ID" value="PNS11887.1"/>
    <property type="molecule type" value="Genomic_DNA"/>
</dbReference>
<dbReference type="Proteomes" id="UP000236345">
    <property type="component" value="Unassembled WGS sequence"/>
</dbReference>
<gene>
    <name evidence="1" type="ORF">COO59_10400</name>
</gene>
<dbReference type="Pfam" id="PF10748">
    <property type="entry name" value="HofP"/>
    <property type="match status" value="1"/>
</dbReference>
<evidence type="ECO:0000313" key="2">
    <source>
        <dbReference type="Proteomes" id="UP000236345"/>
    </source>
</evidence>
<comment type="caution">
    <text evidence="1">The sequence shown here is derived from an EMBL/GenBank/DDBJ whole genome shotgun (WGS) entry which is preliminary data.</text>
</comment>
<dbReference type="PROSITE" id="PS51257">
    <property type="entry name" value="PROKAR_LIPOPROTEIN"/>
    <property type="match status" value="1"/>
</dbReference>
<organism evidence="1 2">
    <name type="scientific">Mixta theicola</name>
    <dbReference type="NCBI Taxonomy" id="1458355"/>
    <lineage>
        <taxon>Bacteria</taxon>
        <taxon>Pseudomonadati</taxon>
        <taxon>Pseudomonadota</taxon>
        <taxon>Gammaproteobacteria</taxon>
        <taxon>Enterobacterales</taxon>
        <taxon>Erwiniaceae</taxon>
        <taxon>Mixta</taxon>
    </lineage>
</organism>
<evidence type="ECO:0008006" key="3">
    <source>
        <dbReference type="Google" id="ProtNLM"/>
    </source>
</evidence>
<dbReference type="OrthoDB" id="6540712at2"/>
<keyword evidence="2" id="KW-1185">Reference proteome</keyword>
<reference evidence="2" key="1">
    <citation type="submission" date="2017-09" db="EMBL/GenBank/DDBJ databases">
        <authorList>
            <person name="Palmer M."/>
            <person name="Steenkamp E.T."/>
            <person name="Coetzee M.P."/>
            <person name="Avontuur J.R."/>
            <person name="Van Zyl E."/>
            <person name="Chan W.-Y."/>
            <person name="Blom J."/>
            <person name="Venter S.N."/>
        </authorList>
    </citation>
    <scope>NUCLEOTIDE SEQUENCE [LARGE SCALE GENOMIC DNA]</scope>
    <source>
        <strain evidence="2">QC88-366</strain>
    </source>
</reference>
<dbReference type="AlphaFoldDB" id="A0A2K1QA66"/>
<protein>
    <recommendedName>
        <fullName evidence="3">Pilus assembly protein PilP</fullName>
    </recommendedName>
</protein>